<dbReference type="EMBL" id="ML208344">
    <property type="protein sequence ID" value="TFK68765.1"/>
    <property type="molecule type" value="Genomic_DNA"/>
</dbReference>
<accession>A0ACD3ATC0</accession>
<reference evidence="1 2" key="1">
    <citation type="journal article" date="2019" name="Nat. Ecol. Evol.">
        <title>Megaphylogeny resolves global patterns of mushroom evolution.</title>
        <authorList>
            <person name="Varga T."/>
            <person name="Krizsan K."/>
            <person name="Foldi C."/>
            <person name="Dima B."/>
            <person name="Sanchez-Garcia M."/>
            <person name="Sanchez-Ramirez S."/>
            <person name="Szollosi G.J."/>
            <person name="Szarkandi J.G."/>
            <person name="Papp V."/>
            <person name="Albert L."/>
            <person name="Andreopoulos W."/>
            <person name="Angelini C."/>
            <person name="Antonin V."/>
            <person name="Barry K.W."/>
            <person name="Bougher N.L."/>
            <person name="Buchanan P."/>
            <person name="Buyck B."/>
            <person name="Bense V."/>
            <person name="Catcheside P."/>
            <person name="Chovatia M."/>
            <person name="Cooper J."/>
            <person name="Damon W."/>
            <person name="Desjardin D."/>
            <person name="Finy P."/>
            <person name="Geml J."/>
            <person name="Haridas S."/>
            <person name="Hughes K."/>
            <person name="Justo A."/>
            <person name="Karasinski D."/>
            <person name="Kautmanova I."/>
            <person name="Kiss B."/>
            <person name="Kocsube S."/>
            <person name="Kotiranta H."/>
            <person name="LaButti K.M."/>
            <person name="Lechner B.E."/>
            <person name="Liimatainen K."/>
            <person name="Lipzen A."/>
            <person name="Lukacs Z."/>
            <person name="Mihaltcheva S."/>
            <person name="Morgado L.N."/>
            <person name="Niskanen T."/>
            <person name="Noordeloos M.E."/>
            <person name="Ohm R.A."/>
            <person name="Ortiz-Santana B."/>
            <person name="Ovrebo C."/>
            <person name="Racz N."/>
            <person name="Riley R."/>
            <person name="Savchenko A."/>
            <person name="Shiryaev A."/>
            <person name="Soop K."/>
            <person name="Spirin V."/>
            <person name="Szebenyi C."/>
            <person name="Tomsovsky M."/>
            <person name="Tulloss R.E."/>
            <person name="Uehling J."/>
            <person name="Grigoriev I.V."/>
            <person name="Vagvolgyi C."/>
            <person name="Papp T."/>
            <person name="Martin F.M."/>
            <person name="Miettinen O."/>
            <person name="Hibbett D.S."/>
            <person name="Nagy L.G."/>
        </authorList>
    </citation>
    <scope>NUCLEOTIDE SEQUENCE [LARGE SCALE GENOMIC DNA]</scope>
    <source>
        <strain evidence="1 2">NL-1719</strain>
    </source>
</reference>
<gene>
    <name evidence="1" type="ORF">BDN72DRAFT_650404</name>
</gene>
<organism evidence="1 2">
    <name type="scientific">Pluteus cervinus</name>
    <dbReference type="NCBI Taxonomy" id="181527"/>
    <lineage>
        <taxon>Eukaryota</taxon>
        <taxon>Fungi</taxon>
        <taxon>Dikarya</taxon>
        <taxon>Basidiomycota</taxon>
        <taxon>Agaricomycotina</taxon>
        <taxon>Agaricomycetes</taxon>
        <taxon>Agaricomycetidae</taxon>
        <taxon>Agaricales</taxon>
        <taxon>Pluteineae</taxon>
        <taxon>Pluteaceae</taxon>
        <taxon>Pluteus</taxon>
    </lineage>
</organism>
<sequence length="652" mass="70226">MLPSSLWGLMALAGSAYADITVYSQVPLGQAQTTTPSVSDAASPTQTPPAYNDTILIPPAPLNPPVGNFNLTPKYNAADVVGLSRTQSADFFGFSIEMSVINQLIGRNSTHFFPPFLNFVGNIVERAGRIRIRLGGNTQEFAALVDSLPGGHAVAKAVGAAAQNPTLTPSILFTRDLFYMCNNISNLVNVEWYFGIPFNTTDWRLEIAEESQRILGDRLGGLQAGNEPDLYEAHYHRTAPYTPQNYHDEVGSLISTIASDDNVPQKSVLIAPNLQGTWTPEQVWDTNFIQDFNNSIKILAVEHYPNNNCYFTVGVGQPQYPQDVFSTFLTHTAVVGLVQPYINSATIAQQYGKPFMMFETNTASCGGFAGVSNSFAATLWALDYGLQMAYTNFTGALLHFGGQNVFYNAFTPPPTNQSSFNQWTPGTIYYAALVIPEALGTSNTSQVMDLGGNEFTPQYSIYENGVLVRMALFNYISDPSGANNYVATITPDGGQVPAQVRVKYLLSDSVATKNNITWAGQTLGTKFQADGRLKGTMSTVTINCDQTANSCSIPVPAPGFALVFFTDSPPLEMEDSAITFATTAYTKTVNTAFLDPSLLATSNGMSGKTRKLGSTSKGSSSGSLSSRLYAPGLVVLVAGVAGGWLVRRAIRC</sequence>
<keyword evidence="2" id="KW-1185">Reference proteome</keyword>
<name>A0ACD3ATC0_9AGAR</name>
<proteinExistence type="predicted"/>
<protein>
    <submittedName>
        <fullName evidence="1">Glycoside hydrolase family 79 protein</fullName>
    </submittedName>
</protein>
<evidence type="ECO:0000313" key="1">
    <source>
        <dbReference type="EMBL" id="TFK68765.1"/>
    </source>
</evidence>
<keyword evidence="1" id="KW-0378">Hydrolase</keyword>
<dbReference type="Proteomes" id="UP000308600">
    <property type="component" value="Unassembled WGS sequence"/>
</dbReference>
<evidence type="ECO:0000313" key="2">
    <source>
        <dbReference type="Proteomes" id="UP000308600"/>
    </source>
</evidence>